<gene>
    <name evidence="4" type="ORF">SAMN06295960_0811</name>
</gene>
<dbReference type="EMBL" id="FXAZ01000001">
    <property type="protein sequence ID" value="SMG18622.1"/>
    <property type="molecule type" value="Genomic_DNA"/>
</dbReference>
<dbReference type="SUPFAM" id="SSF55729">
    <property type="entry name" value="Acyl-CoA N-acyltransferases (Nat)"/>
    <property type="match status" value="1"/>
</dbReference>
<organism evidence="4 5">
    <name type="scientific">Paenibacillus aquistagni</name>
    <dbReference type="NCBI Taxonomy" id="1852522"/>
    <lineage>
        <taxon>Bacteria</taxon>
        <taxon>Bacillati</taxon>
        <taxon>Bacillota</taxon>
        <taxon>Bacilli</taxon>
        <taxon>Bacillales</taxon>
        <taxon>Paenibacillaceae</taxon>
        <taxon>Paenibacillus</taxon>
    </lineage>
</organism>
<dbReference type="GO" id="GO:0016747">
    <property type="term" value="F:acyltransferase activity, transferring groups other than amino-acyl groups"/>
    <property type="evidence" value="ECO:0007669"/>
    <property type="project" value="InterPro"/>
</dbReference>
<evidence type="ECO:0000259" key="3">
    <source>
        <dbReference type="PROSITE" id="PS51186"/>
    </source>
</evidence>
<dbReference type="InterPro" id="IPR000182">
    <property type="entry name" value="GNAT_dom"/>
</dbReference>
<evidence type="ECO:0000256" key="1">
    <source>
        <dbReference type="ARBA" id="ARBA00022679"/>
    </source>
</evidence>
<evidence type="ECO:0000313" key="4">
    <source>
        <dbReference type="EMBL" id="SMG18622.1"/>
    </source>
</evidence>
<name>A0A1X7IUN5_9BACL</name>
<dbReference type="Pfam" id="PF00583">
    <property type="entry name" value="Acetyltransf_1"/>
    <property type="match status" value="1"/>
</dbReference>
<dbReference type="InterPro" id="IPR016181">
    <property type="entry name" value="Acyl_CoA_acyltransferase"/>
</dbReference>
<keyword evidence="1 4" id="KW-0808">Transferase</keyword>
<protein>
    <submittedName>
        <fullName evidence="4">Acetyltransferase (GNAT) family protein</fullName>
    </submittedName>
</protein>
<dbReference type="PROSITE" id="PS51186">
    <property type="entry name" value="GNAT"/>
    <property type="match status" value="1"/>
</dbReference>
<accession>A0A1X7IUN5</accession>
<reference evidence="4 5" key="1">
    <citation type="submission" date="2017-04" db="EMBL/GenBank/DDBJ databases">
        <authorList>
            <person name="Afonso C.L."/>
            <person name="Miller P.J."/>
            <person name="Scott M.A."/>
            <person name="Spackman E."/>
            <person name="Goraichik I."/>
            <person name="Dimitrov K.M."/>
            <person name="Suarez D.L."/>
            <person name="Swayne D.E."/>
        </authorList>
    </citation>
    <scope>NUCLEOTIDE SEQUENCE [LARGE SCALE GENOMIC DNA]</scope>
    <source>
        <strain evidence="4 5">11</strain>
    </source>
</reference>
<feature type="domain" description="N-acetyltransferase" evidence="3">
    <location>
        <begin position="1"/>
        <end position="145"/>
    </location>
</feature>
<dbReference type="PANTHER" id="PTHR43877:SF1">
    <property type="entry name" value="ACETYLTRANSFERASE"/>
    <property type="match status" value="1"/>
</dbReference>
<dbReference type="OrthoDB" id="9797826at2"/>
<keyword evidence="2" id="KW-0012">Acyltransferase</keyword>
<dbReference type="RefSeq" id="WP_085493031.1">
    <property type="nucleotide sequence ID" value="NZ_FXAZ01000001.1"/>
</dbReference>
<keyword evidence="5" id="KW-1185">Reference proteome</keyword>
<dbReference type="InterPro" id="IPR050832">
    <property type="entry name" value="Bact_Acetyltransf"/>
</dbReference>
<dbReference type="AlphaFoldDB" id="A0A1X7IUN5"/>
<proteinExistence type="predicted"/>
<dbReference type="Proteomes" id="UP000193834">
    <property type="component" value="Unassembled WGS sequence"/>
</dbReference>
<dbReference type="PANTHER" id="PTHR43877">
    <property type="entry name" value="AMINOALKYLPHOSPHONATE N-ACETYLTRANSFERASE-RELATED-RELATED"/>
    <property type="match status" value="1"/>
</dbReference>
<evidence type="ECO:0000256" key="2">
    <source>
        <dbReference type="ARBA" id="ARBA00023315"/>
    </source>
</evidence>
<sequence length="145" mass="17117">MIIREAEPQDAPILEMLYRKLHPDDVPIMVWADRIEQIAMHPDSYLLVLEEDERILGTALLHLCLDVVRGDQPFAIVDQVIIDPEHQMKNGMSFLMKHIETFCYQRKCVKVILTSQISQEAEHRCYTELGYRDDSHRVYKKYLPY</sequence>
<dbReference type="STRING" id="1852522.SAMN06295960_0811"/>
<dbReference type="Gene3D" id="3.40.630.30">
    <property type="match status" value="1"/>
</dbReference>
<evidence type="ECO:0000313" key="5">
    <source>
        <dbReference type="Proteomes" id="UP000193834"/>
    </source>
</evidence>